<dbReference type="RefSeq" id="WP_121221049.1">
    <property type="nucleotide sequence ID" value="NZ_RBIG01000003.1"/>
</dbReference>
<dbReference type="InterPro" id="IPR052356">
    <property type="entry name" value="Thiol_S-MT"/>
</dbReference>
<organism evidence="2 3">
    <name type="scientific">Oceanibaculum indicum</name>
    <dbReference type="NCBI Taxonomy" id="526216"/>
    <lineage>
        <taxon>Bacteria</taxon>
        <taxon>Pseudomonadati</taxon>
        <taxon>Pseudomonadota</taxon>
        <taxon>Alphaproteobacteria</taxon>
        <taxon>Rhodospirillales</taxon>
        <taxon>Oceanibaculaceae</taxon>
        <taxon>Oceanibaculum</taxon>
    </lineage>
</organism>
<dbReference type="CDD" id="cd02440">
    <property type="entry name" value="AdoMet_MTases"/>
    <property type="match status" value="1"/>
</dbReference>
<comment type="caution">
    <text evidence="2">The sequence shown here is derived from an EMBL/GenBank/DDBJ whole genome shotgun (WGS) entry which is preliminary data.</text>
</comment>
<dbReference type="Gene3D" id="3.40.50.150">
    <property type="entry name" value="Vaccinia Virus protein VP39"/>
    <property type="match status" value="1"/>
</dbReference>
<dbReference type="EMBL" id="RBIG01000003">
    <property type="protein sequence ID" value="RKQ68413.1"/>
    <property type="molecule type" value="Genomic_DNA"/>
</dbReference>
<name>A0A420WBR3_9PROT</name>
<keyword evidence="2" id="KW-0489">Methyltransferase</keyword>
<dbReference type="GO" id="GO:0008757">
    <property type="term" value="F:S-adenosylmethionine-dependent methyltransferase activity"/>
    <property type="evidence" value="ECO:0007669"/>
    <property type="project" value="InterPro"/>
</dbReference>
<evidence type="ECO:0000313" key="2">
    <source>
        <dbReference type="EMBL" id="RKQ68413.1"/>
    </source>
</evidence>
<dbReference type="SUPFAM" id="SSF53335">
    <property type="entry name" value="S-adenosyl-L-methionine-dependent methyltransferases"/>
    <property type="match status" value="1"/>
</dbReference>
<reference evidence="2 3" key="1">
    <citation type="submission" date="2018-10" db="EMBL/GenBank/DDBJ databases">
        <title>Comparative analysis of microorganisms from saline springs in Andes Mountain Range, Colombia.</title>
        <authorList>
            <person name="Rubin E."/>
        </authorList>
    </citation>
    <scope>NUCLEOTIDE SEQUENCE [LARGE SCALE GENOMIC DNA]</scope>
    <source>
        <strain evidence="2 3">USBA 36</strain>
    </source>
</reference>
<keyword evidence="2" id="KW-0808">Transferase</keyword>
<evidence type="ECO:0000259" key="1">
    <source>
        <dbReference type="Pfam" id="PF08241"/>
    </source>
</evidence>
<dbReference type="OrthoDB" id="9777830at2"/>
<dbReference type="Pfam" id="PF08241">
    <property type="entry name" value="Methyltransf_11"/>
    <property type="match status" value="1"/>
</dbReference>
<protein>
    <submittedName>
        <fullName evidence="2">Phosphatidylethanolamine/phosphatidyl-N-methylethanolamine N-methyltransferase</fullName>
    </submittedName>
</protein>
<dbReference type="InterPro" id="IPR029063">
    <property type="entry name" value="SAM-dependent_MTases_sf"/>
</dbReference>
<dbReference type="AlphaFoldDB" id="A0A420WBR3"/>
<dbReference type="PANTHER" id="PTHR45036">
    <property type="entry name" value="METHYLTRANSFERASE LIKE 7B"/>
    <property type="match status" value="1"/>
</dbReference>
<feature type="domain" description="Methyltransferase type 11" evidence="1">
    <location>
        <begin position="49"/>
        <end position="145"/>
    </location>
</feature>
<evidence type="ECO:0000313" key="3">
    <source>
        <dbReference type="Proteomes" id="UP000277424"/>
    </source>
</evidence>
<dbReference type="Proteomes" id="UP000277424">
    <property type="component" value="Unassembled WGS sequence"/>
</dbReference>
<dbReference type="InterPro" id="IPR013216">
    <property type="entry name" value="Methyltransf_11"/>
</dbReference>
<dbReference type="PANTHER" id="PTHR45036:SF1">
    <property type="entry name" value="METHYLTRANSFERASE LIKE 7A"/>
    <property type="match status" value="1"/>
</dbReference>
<sequence length="241" mass="26520">MNKLVDAAHVKSAYRRYAAVYDRLFGAVFEPGRKEVVAEVNTRPGQRILEVGVGTGLSLGHYRSDAHVHGIDISGDMLERARQRVARLGLTHVEALLEMDAQSMSYADNSFDAVVGMYVASVVPDPAQMLAEMRRVCVPGGDILIVNHFSSENPALRAFEKALSPFASQIGFHPDFDLNELLSLAAIEVVEIKPVNLFGYWKLVRLRNVPVMVTASERSEVDTSYAKPASYKLREGSSAAR</sequence>
<proteinExistence type="predicted"/>
<dbReference type="GO" id="GO:0032259">
    <property type="term" value="P:methylation"/>
    <property type="evidence" value="ECO:0007669"/>
    <property type="project" value="UniProtKB-KW"/>
</dbReference>
<gene>
    <name evidence="2" type="ORF">BCL74_2893</name>
</gene>
<accession>A0A420WBR3</accession>